<feature type="region of interest" description="Disordered" evidence="1">
    <location>
        <begin position="75"/>
        <end position="96"/>
    </location>
</feature>
<keyword evidence="3" id="KW-1185">Reference proteome</keyword>
<feature type="compositionally biased region" description="Polar residues" evidence="1">
    <location>
        <begin position="82"/>
        <end position="96"/>
    </location>
</feature>
<organism evidence="2 3">
    <name type="scientific">Basidiobolus ranarum</name>
    <dbReference type="NCBI Taxonomy" id="34480"/>
    <lineage>
        <taxon>Eukaryota</taxon>
        <taxon>Fungi</taxon>
        <taxon>Fungi incertae sedis</taxon>
        <taxon>Zoopagomycota</taxon>
        <taxon>Entomophthoromycotina</taxon>
        <taxon>Basidiobolomycetes</taxon>
        <taxon>Basidiobolales</taxon>
        <taxon>Basidiobolaceae</taxon>
        <taxon>Basidiobolus</taxon>
    </lineage>
</organism>
<gene>
    <name evidence="2" type="ORF">K7432_007455</name>
</gene>
<dbReference type="Proteomes" id="UP001479436">
    <property type="component" value="Unassembled WGS sequence"/>
</dbReference>
<evidence type="ECO:0000313" key="3">
    <source>
        <dbReference type="Proteomes" id="UP001479436"/>
    </source>
</evidence>
<evidence type="ECO:0000256" key="1">
    <source>
        <dbReference type="SAM" id="MobiDB-lite"/>
    </source>
</evidence>
<dbReference type="InterPro" id="IPR024368">
    <property type="entry name" value="Ecl1/2/3"/>
</dbReference>
<proteinExistence type="predicted"/>
<dbReference type="EMBL" id="JASJQH010000369">
    <property type="protein sequence ID" value="KAK9764774.1"/>
    <property type="molecule type" value="Genomic_DNA"/>
</dbReference>
<sequence>MDTNWCTVCDKHVSFDNDLYCSEMCRLQDTSAHEMVPPGLVYQRRRSSVFSTSNVRSPPFKAYLPSPPLSPLNFMSKERSSKISPPNFNLGGSTYN</sequence>
<name>A0ABR2WTG5_9FUNG</name>
<protein>
    <submittedName>
        <fullName evidence="2">Uncharacterized protein</fullName>
    </submittedName>
</protein>
<dbReference type="Pfam" id="PF12855">
    <property type="entry name" value="Ecl1"/>
    <property type="match status" value="1"/>
</dbReference>
<evidence type="ECO:0000313" key="2">
    <source>
        <dbReference type="EMBL" id="KAK9764774.1"/>
    </source>
</evidence>
<accession>A0ABR2WTG5</accession>
<reference evidence="2 3" key="1">
    <citation type="submission" date="2023-04" db="EMBL/GenBank/DDBJ databases">
        <title>Genome of Basidiobolus ranarum AG-B5.</title>
        <authorList>
            <person name="Stajich J.E."/>
            <person name="Carter-House D."/>
            <person name="Gryganskyi A."/>
        </authorList>
    </citation>
    <scope>NUCLEOTIDE SEQUENCE [LARGE SCALE GENOMIC DNA]</scope>
    <source>
        <strain evidence="2 3">AG-B5</strain>
    </source>
</reference>
<comment type="caution">
    <text evidence="2">The sequence shown here is derived from an EMBL/GenBank/DDBJ whole genome shotgun (WGS) entry which is preliminary data.</text>
</comment>